<name>A0AC34QSI1_9BILA</name>
<reference evidence="2" key="1">
    <citation type="submission" date="2022-11" db="UniProtKB">
        <authorList>
            <consortium name="WormBaseParasite"/>
        </authorList>
    </citation>
    <scope>IDENTIFICATION</scope>
</reference>
<accession>A0AC34QSI1</accession>
<evidence type="ECO:0000313" key="2">
    <source>
        <dbReference type="WBParaSite" id="JU765_v2.g18942.t1"/>
    </source>
</evidence>
<proteinExistence type="predicted"/>
<dbReference type="WBParaSite" id="JU765_v2.g18942.t1">
    <property type="protein sequence ID" value="JU765_v2.g18942.t1"/>
    <property type="gene ID" value="JU765_v2.g18942"/>
</dbReference>
<protein>
    <submittedName>
        <fullName evidence="2">Peptidase S1 domain-containing protein</fullName>
    </submittedName>
</protein>
<organism evidence="1 2">
    <name type="scientific">Panagrolaimus sp. JU765</name>
    <dbReference type="NCBI Taxonomy" id="591449"/>
    <lineage>
        <taxon>Eukaryota</taxon>
        <taxon>Metazoa</taxon>
        <taxon>Ecdysozoa</taxon>
        <taxon>Nematoda</taxon>
        <taxon>Chromadorea</taxon>
        <taxon>Rhabditida</taxon>
        <taxon>Tylenchina</taxon>
        <taxon>Panagrolaimomorpha</taxon>
        <taxon>Panagrolaimoidea</taxon>
        <taxon>Panagrolaimidae</taxon>
        <taxon>Panagrolaimus</taxon>
    </lineage>
</organism>
<dbReference type="Proteomes" id="UP000887576">
    <property type="component" value="Unplaced"/>
</dbReference>
<sequence>MRLHFLLLFAIFYQGFCEFAGKEVSADGNDHLRPGKPMSGDGNDIFRPGRPVFGNDHLRPGKPVSGNGNDIFRPGKPLAGNHLRPGRQANGNRNDHLRPGRPVSGDGNDIFRPGKPGGIRKSDLRPKPKIGGGKNDVGLKRPNASLPFVRVKFMNGSEPCSGTVIAKEWVLTAAHCFKGLSDKFFAKELLYFQSSMPGDGEYVSVKSGVFRHPGFNYTVSIRGNVTAIHDIALVKLDKAIKNYMIPAKLANYEPKPGDTFDVYGFGAYDAISFDSKVTYKYDRKLRLGKARFVGLDKQLSVFITRGRAITLDGDSGGPAMIRDAKDGQYYIAGVHSMSYPSFNYEINPALTSSYHTLIGPYCDWIKKITKVGCVKVEKNVVKPNL</sequence>
<evidence type="ECO:0000313" key="1">
    <source>
        <dbReference type="Proteomes" id="UP000887576"/>
    </source>
</evidence>